<feature type="compositionally biased region" description="Low complexity" evidence="1">
    <location>
        <begin position="54"/>
        <end position="64"/>
    </location>
</feature>
<feature type="compositionally biased region" description="Polar residues" evidence="1">
    <location>
        <begin position="65"/>
        <end position="77"/>
    </location>
</feature>
<dbReference type="EMBL" id="LR796215">
    <property type="protein sequence ID" value="CAB4127886.1"/>
    <property type="molecule type" value="Genomic_DNA"/>
</dbReference>
<feature type="region of interest" description="Disordered" evidence="1">
    <location>
        <begin position="54"/>
        <end position="77"/>
    </location>
</feature>
<reference evidence="2" key="1">
    <citation type="submission" date="2020-04" db="EMBL/GenBank/DDBJ databases">
        <authorList>
            <person name="Chiriac C."/>
            <person name="Salcher M."/>
            <person name="Ghai R."/>
            <person name="Kavagutti S V."/>
        </authorList>
    </citation>
    <scope>NUCLEOTIDE SEQUENCE</scope>
</reference>
<gene>
    <name evidence="2" type="ORF">UFOVP96_55</name>
</gene>
<proteinExistence type="predicted"/>
<accession>A0A6J5L3I8</accession>
<evidence type="ECO:0000313" key="2">
    <source>
        <dbReference type="EMBL" id="CAB4127886.1"/>
    </source>
</evidence>
<organism evidence="2">
    <name type="scientific">uncultured Caudovirales phage</name>
    <dbReference type="NCBI Taxonomy" id="2100421"/>
    <lineage>
        <taxon>Viruses</taxon>
        <taxon>Duplodnaviria</taxon>
        <taxon>Heunggongvirae</taxon>
        <taxon>Uroviricota</taxon>
        <taxon>Caudoviricetes</taxon>
        <taxon>Peduoviridae</taxon>
        <taxon>Maltschvirus</taxon>
        <taxon>Maltschvirus maltsch</taxon>
    </lineage>
</organism>
<protein>
    <submittedName>
        <fullName evidence="2">Uncharacterized protein</fullName>
    </submittedName>
</protein>
<name>A0A6J5L3I8_9CAUD</name>
<evidence type="ECO:0000256" key="1">
    <source>
        <dbReference type="SAM" id="MobiDB-lite"/>
    </source>
</evidence>
<sequence>MKDGLQTEDYLQQFHNYDHHIHDENHRKPEWHDMEERQVKPNAMLAHYASVHQPMQQMQQAPQQINPGNTLGSMIGY</sequence>